<dbReference type="EMBL" id="BAABHO010000001">
    <property type="protein sequence ID" value="GAA4772551.1"/>
    <property type="molecule type" value="Genomic_DNA"/>
</dbReference>
<protein>
    <submittedName>
        <fullName evidence="2">Uncharacterized protein</fullName>
    </submittedName>
</protein>
<proteinExistence type="predicted"/>
<evidence type="ECO:0000256" key="1">
    <source>
        <dbReference type="SAM" id="MobiDB-lite"/>
    </source>
</evidence>
<reference evidence="3" key="1">
    <citation type="journal article" date="2019" name="Int. J. Syst. Evol. Microbiol.">
        <title>The Global Catalogue of Microorganisms (GCM) 10K type strain sequencing project: providing services to taxonomists for standard genome sequencing and annotation.</title>
        <authorList>
            <consortium name="The Broad Institute Genomics Platform"/>
            <consortium name="The Broad Institute Genome Sequencing Center for Infectious Disease"/>
            <person name="Wu L."/>
            <person name="Ma J."/>
        </authorList>
    </citation>
    <scope>NUCLEOTIDE SEQUENCE [LARGE SCALE GENOMIC DNA]</scope>
    <source>
        <strain evidence="3">JCM 17979</strain>
    </source>
</reference>
<accession>A0ABP9A3A4</accession>
<feature type="compositionally biased region" description="Low complexity" evidence="1">
    <location>
        <begin position="54"/>
        <end position="65"/>
    </location>
</feature>
<name>A0ABP9A3A4_9PSEU</name>
<evidence type="ECO:0000313" key="3">
    <source>
        <dbReference type="Proteomes" id="UP001500928"/>
    </source>
</evidence>
<feature type="region of interest" description="Disordered" evidence="1">
    <location>
        <begin position="54"/>
        <end position="73"/>
    </location>
</feature>
<evidence type="ECO:0000313" key="2">
    <source>
        <dbReference type="EMBL" id="GAA4772551.1"/>
    </source>
</evidence>
<dbReference type="Proteomes" id="UP001500928">
    <property type="component" value="Unassembled WGS sequence"/>
</dbReference>
<keyword evidence="3" id="KW-1185">Reference proteome</keyword>
<sequence>MGQHHWHEDEPVTVALTPARLVSPVAPDAPPAGLGYPAPTAYRPHPVTGVPTPPRAAVAAPPATAHGRRRSPGTRLPLTVAVAGAGIALLGMGSQLPGLVDAVTTTAASAPAPASAPAATGTPAAGAPAVARQCATVVADALDDAVATLGRTPSAQWDTVLDARGDALAATYGDTSPEHRAFDSGADDILAWMRADSTEDYGSVTTRVARTVAQTCGAM</sequence>
<comment type="caution">
    <text evidence="2">The sequence shown here is derived from an EMBL/GenBank/DDBJ whole genome shotgun (WGS) entry which is preliminary data.</text>
</comment>
<organism evidence="2 3">
    <name type="scientific">Actinomycetospora chlora</name>
    <dbReference type="NCBI Taxonomy" id="663608"/>
    <lineage>
        <taxon>Bacteria</taxon>
        <taxon>Bacillati</taxon>
        <taxon>Actinomycetota</taxon>
        <taxon>Actinomycetes</taxon>
        <taxon>Pseudonocardiales</taxon>
        <taxon>Pseudonocardiaceae</taxon>
        <taxon>Actinomycetospora</taxon>
    </lineage>
</organism>
<dbReference type="RefSeq" id="WP_345410226.1">
    <property type="nucleotide sequence ID" value="NZ_BAABHO010000001.1"/>
</dbReference>
<gene>
    <name evidence="2" type="ORF">GCM10023200_01100</name>
</gene>